<gene>
    <name evidence="1" type="ORF">BLA29_004658</name>
</gene>
<dbReference type="EMBL" id="MUJZ01025375">
    <property type="protein sequence ID" value="OTF78999.1"/>
    <property type="molecule type" value="Genomic_DNA"/>
</dbReference>
<organism evidence="1 2">
    <name type="scientific">Euroglyphus maynei</name>
    <name type="common">Mayne's house dust mite</name>
    <dbReference type="NCBI Taxonomy" id="6958"/>
    <lineage>
        <taxon>Eukaryota</taxon>
        <taxon>Metazoa</taxon>
        <taxon>Ecdysozoa</taxon>
        <taxon>Arthropoda</taxon>
        <taxon>Chelicerata</taxon>
        <taxon>Arachnida</taxon>
        <taxon>Acari</taxon>
        <taxon>Acariformes</taxon>
        <taxon>Sarcoptiformes</taxon>
        <taxon>Astigmata</taxon>
        <taxon>Psoroptidia</taxon>
        <taxon>Analgoidea</taxon>
        <taxon>Pyroglyphidae</taxon>
        <taxon>Pyroglyphinae</taxon>
        <taxon>Euroglyphus</taxon>
    </lineage>
</organism>
<reference evidence="1 2" key="1">
    <citation type="submission" date="2017-03" db="EMBL/GenBank/DDBJ databases">
        <title>Genome Survey of Euroglyphus maynei.</title>
        <authorList>
            <person name="Arlian L.G."/>
            <person name="Morgan M.S."/>
            <person name="Rider S.D."/>
        </authorList>
    </citation>
    <scope>NUCLEOTIDE SEQUENCE [LARGE SCALE GENOMIC DNA]</scope>
    <source>
        <strain evidence="1">Arlian Lab</strain>
        <tissue evidence="1">Whole body</tissue>
    </source>
</reference>
<dbReference type="AlphaFoldDB" id="A0A1Y3BDK9"/>
<evidence type="ECO:0000313" key="1">
    <source>
        <dbReference type="EMBL" id="OTF78999.1"/>
    </source>
</evidence>
<comment type="caution">
    <text evidence="1">The sequence shown here is derived from an EMBL/GenBank/DDBJ whole genome shotgun (WGS) entry which is preliminary data.</text>
</comment>
<dbReference type="OrthoDB" id="8964374at2759"/>
<protein>
    <submittedName>
        <fullName evidence="1">Uncharacterized protein</fullName>
    </submittedName>
</protein>
<dbReference type="Proteomes" id="UP000194236">
    <property type="component" value="Unassembled WGS sequence"/>
</dbReference>
<evidence type="ECO:0000313" key="2">
    <source>
        <dbReference type="Proteomes" id="UP000194236"/>
    </source>
</evidence>
<proteinExistence type="predicted"/>
<keyword evidence="2" id="KW-1185">Reference proteome</keyword>
<name>A0A1Y3BDK9_EURMA</name>
<sequence length="85" mass="9513">MQCMNEFTMAETNHPVAPGYFEPMMATSESDDEYSGRRQIPLSLRMSARAGEMMNAMGDDEKGHVNCVIERKTANQIIASEPKKV</sequence>
<accession>A0A1Y3BDK9</accession>